<name>A0ABN5VPZ3_9ACTN</name>
<feature type="region of interest" description="Disordered" evidence="1">
    <location>
        <begin position="224"/>
        <end position="246"/>
    </location>
</feature>
<keyword evidence="3" id="KW-1185">Reference proteome</keyword>
<reference evidence="2 3" key="1">
    <citation type="journal article" date="2010" name="ChemBioChem">
        <title>Cloning and characterization of the biosynthetic gene cluster of 16-membered macrolide antibiotic FD-891: involvement of a dual functional cytochrome P450 monooxygenase catalyzing epoxidation and hydroxylation.</title>
        <authorList>
            <person name="Kudo F."/>
            <person name="Motegi A."/>
            <person name="Mizoue K."/>
            <person name="Eguchi T."/>
        </authorList>
    </citation>
    <scope>NUCLEOTIDE SEQUENCE [LARGE SCALE GENOMIC DNA]</scope>
    <source>
        <strain evidence="2 3">A-8890</strain>
    </source>
</reference>
<feature type="compositionally biased region" description="Acidic residues" evidence="1">
    <location>
        <begin position="160"/>
        <end position="170"/>
    </location>
</feature>
<dbReference type="EMBL" id="AP018448">
    <property type="protein sequence ID" value="BBC35399.1"/>
    <property type="molecule type" value="Genomic_DNA"/>
</dbReference>
<feature type="compositionally biased region" description="Basic and acidic residues" evidence="1">
    <location>
        <begin position="26"/>
        <end position="40"/>
    </location>
</feature>
<gene>
    <name evidence="2" type="ORF">SGFS_066930</name>
</gene>
<dbReference type="Proteomes" id="UP001321542">
    <property type="component" value="Chromosome"/>
</dbReference>
<evidence type="ECO:0000256" key="1">
    <source>
        <dbReference type="SAM" id="MobiDB-lite"/>
    </source>
</evidence>
<feature type="region of interest" description="Disordered" evidence="1">
    <location>
        <begin position="148"/>
        <end position="177"/>
    </location>
</feature>
<accession>A0ABN5VPZ3</accession>
<reference evidence="2 3" key="2">
    <citation type="journal article" date="2023" name="ChemBioChem">
        <title>Acyltransferase Domain Exchange between Two Independent Type I Polyketide Synthases in the Same Producer Strain of Macrolide Antibiotics.</title>
        <authorList>
            <person name="Kudo F."/>
            <person name="Kishikawa K."/>
            <person name="Tsuboi K."/>
            <person name="Kido T."/>
            <person name="Usui T."/>
            <person name="Hashimoto J."/>
            <person name="Shin-Ya K."/>
            <person name="Miyanaga A."/>
            <person name="Eguchi T."/>
        </authorList>
    </citation>
    <scope>NUCLEOTIDE SEQUENCE [LARGE SCALE GENOMIC DNA]</scope>
    <source>
        <strain evidence="2 3">A-8890</strain>
    </source>
</reference>
<proteinExistence type="predicted"/>
<evidence type="ECO:0008006" key="4">
    <source>
        <dbReference type="Google" id="ProtNLM"/>
    </source>
</evidence>
<feature type="compositionally biased region" description="Basic and acidic residues" evidence="1">
    <location>
        <begin position="148"/>
        <end position="159"/>
    </location>
</feature>
<sequence>MAYAQPSPALPSPSHPMAKTGYGKRSVGDEDPHADPDFAHLSPRDAEIAVFIDHLEDGHAMSQKAIAEAHPRYGQQAVRTSTGRLVHAGHLRWIREHLTIEGNSMRWVTRTYWSRMPRPVEWWANFARERDGRDVTEHYQSGLARIEENGPADEAHEEPAQEAEPAEPVDAEPAAPEPGTAYQTLAELRSADARMPLSDADCHSLESLVTEWLSRGATPHDVTKALTDGLPSSVTNPGGFARKRLENKMPPMKPKRAKVRQKAAGRRARVDRVIMICGMCEADERTVELVNGLCRECLALCEAEGPMPVYSFVPDTFLPAPRDGGLPGADEVVDVTARVEELRRAAGVGRWK</sequence>
<evidence type="ECO:0000313" key="2">
    <source>
        <dbReference type="EMBL" id="BBC35399.1"/>
    </source>
</evidence>
<organism evidence="2 3">
    <name type="scientific">Streptomyces graminofaciens</name>
    <dbReference type="NCBI Taxonomy" id="68212"/>
    <lineage>
        <taxon>Bacteria</taxon>
        <taxon>Bacillati</taxon>
        <taxon>Actinomycetota</taxon>
        <taxon>Actinomycetes</taxon>
        <taxon>Kitasatosporales</taxon>
        <taxon>Streptomycetaceae</taxon>
        <taxon>Streptomyces</taxon>
    </lineage>
</organism>
<protein>
    <recommendedName>
        <fullName evidence="4">MarR family transcriptional regulator</fullName>
    </recommendedName>
</protein>
<evidence type="ECO:0000313" key="3">
    <source>
        <dbReference type="Proteomes" id="UP001321542"/>
    </source>
</evidence>
<feature type="region of interest" description="Disordered" evidence="1">
    <location>
        <begin position="1"/>
        <end position="40"/>
    </location>
</feature>